<dbReference type="EMBL" id="JAZDQT010000002">
    <property type="protein sequence ID" value="MEE1945797.1"/>
    <property type="molecule type" value="Genomic_DNA"/>
</dbReference>
<feature type="domain" description="N-sulphoglucosamine sulphohydrolase C-terminal" evidence="3">
    <location>
        <begin position="354"/>
        <end position="503"/>
    </location>
</feature>
<dbReference type="InterPro" id="IPR032506">
    <property type="entry name" value="SGSH_C"/>
</dbReference>
<dbReference type="Pfam" id="PF01663">
    <property type="entry name" value="Phosphodiest"/>
    <property type="match status" value="1"/>
</dbReference>
<name>A0ABU7I8J7_9SPHI</name>
<comment type="caution">
    <text evidence="4">The sequence shown here is derived from an EMBL/GenBank/DDBJ whole genome shotgun (WGS) entry which is preliminary data.</text>
</comment>
<dbReference type="Proteomes" id="UP001336835">
    <property type="component" value="Unassembled WGS sequence"/>
</dbReference>
<dbReference type="PROSITE" id="PS00523">
    <property type="entry name" value="SULFATASE_1"/>
    <property type="match status" value="1"/>
</dbReference>
<evidence type="ECO:0000313" key="5">
    <source>
        <dbReference type="Proteomes" id="UP001336835"/>
    </source>
</evidence>
<evidence type="ECO:0000313" key="4">
    <source>
        <dbReference type="EMBL" id="MEE1945797.1"/>
    </source>
</evidence>
<dbReference type="Pfam" id="PF16347">
    <property type="entry name" value="SGSH_C"/>
    <property type="match status" value="1"/>
</dbReference>
<accession>A0ABU7I8J7</accession>
<dbReference type="InterPro" id="IPR024607">
    <property type="entry name" value="Sulfatase_CS"/>
</dbReference>
<dbReference type="PANTHER" id="PTHR43108:SF6">
    <property type="entry name" value="N-SULPHOGLUCOSAMINE SULPHOHYDROLASE"/>
    <property type="match status" value="1"/>
</dbReference>
<evidence type="ECO:0000256" key="2">
    <source>
        <dbReference type="ARBA" id="ARBA00022801"/>
    </source>
</evidence>
<dbReference type="InterPro" id="IPR002591">
    <property type="entry name" value="Phosphodiest/P_Trfase"/>
</dbReference>
<reference evidence="4 5" key="1">
    <citation type="submission" date="2024-01" db="EMBL/GenBank/DDBJ databases">
        <title>Pedobacter sp. nov., isolated from fresh soil.</title>
        <authorList>
            <person name="Le N.T.T."/>
        </authorList>
    </citation>
    <scope>NUCLEOTIDE SEQUENCE [LARGE SCALE GENOMIC DNA]</scope>
    <source>
        <strain evidence="4 5">KR3-3</strain>
    </source>
</reference>
<keyword evidence="5" id="KW-1185">Reference proteome</keyword>
<keyword evidence="2" id="KW-0378">Hydrolase</keyword>
<dbReference type="CDD" id="cd16031">
    <property type="entry name" value="G6S_like"/>
    <property type="match status" value="1"/>
</dbReference>
<dbReference type="InterPro" id="IPR017850">
    <property type="entry name" value="Alkaline_phosphatase_core_sf"/>
</dbReference>
<evidence type="ECO:0000256" key="1">
    <source>
        <dbReference type="ARBA" id="ARBA00008779"/>
    </source>
</evidence>
<dbReference type="SUPFAM" id="SSF53649">
    <property type="entry name" value="Alkaline phosphatase-like"/>
    <property type="match status" value="1"/>
</dbReference>
<gene>
    <name evidence="4" type="ORF">VRU48_11815</name>
</gene>
<proteinExistence type="inferred from homology"/>
<evidence type="ECO:0000259" key="3">
    <source>
        <dbReference type="Pfam" id="PF16347"/>
    </source>
</evidence>
<dbReference type="Gene3D" id="3.40.720.10">
    <property type="entry name" value="Alkaline Phosphatase, subunit A"/>
    <property type="match status" value="1"/>
</dbReference>
<sequence>MNIRLSFKGAGFVLACLFSGIFAKPLWAQQKQSRPNIVIIISDDHALSTIGAYGAKYGASPHIDQLAKQGATFTNAFVNNSLCAPSRATLLTGKYSHVNGLRDNRDQFDASQDVFPRRLQQAGFQTAWIGKWHLKNYPQGFDYWSILPDQGQYYNPDLIGMKGDTVRKEGYCTDIITNLTVDWLDKRDKTKPFCVIIGQKAPHRPWMPDARDLRRFEQTKFALPANFYDDYKDRIAAQTQDMSIAKTMQLGYDLKMKNDPADPKSAINATKRMNPVQQRAWNAYYDSVQNDMVKQQLSGKALIEWKYQRYMKDYLATTVSLDRNIGEIMDYLDKNHLSENTIVVYTSDQGFYMGEHGWFDKRFMYEESMHAPFIVRYPKMVKPNSKVSQLVSNVDFAPTFLDLAGVSIPKEIQGKSFVKLLKNGKEKIRESVYYHYYEFPAEHSVRKHFGIRTDRYKLIRFYGKQDFWEFYDLKTDPHEMKNLYGDKSKQALITALKAKLLALTLENKDQLAEGILKKEN</sequence>
<dbReference type="RefSeq" id="WP_330108117.1">
    <property type="nucleotide sequence ID" value="NZ_JAZDQT010000002.1"/>
</dbReference>
<dbReference type="PANTHER" id="PTHR43108">
    <property type="entry name" value="N-ACETYLGLUCOSAMINE-6-SULFATASE FAMILY MEMBER"/>
    <property type="match status" value="1"/>
</dbReference>
<comment type="similarity">
    <text evidence="1">Belongs to the sulfatase family.</text>
</comment>
<organism evidence="4 5">
    <name type="scientific">Pedobacter albus</name>
    <dbReference type="NCBI Taxonomy" id="3113905"/>
    <lineage>
        <taxon>Bacteria</taxon>
        <taxon>Pseudomonadati</taxon>
        <taxon>Bacteroidota</taxon>
        <taxon>Sphingobacteriia</taxon>
        <taxon>Sphingobacteriales</taxon>
        <taxon>Sphingobacteriaceae</taxon>
        <taxon>Pedobacter</taxon>
    </lineage>
</organism>
<protein>
    <submittedName>
        <fullName evidence="4">Sulfatase</fullName>
    </submittedName>
</protein>